<gene>
    <name evidence="3" type="ORF">Fcan01_16448</name>
</gene>
<dbReference type="AlphaFoldDB" id="A0A226DT74"/>
<accession>A0A226DT74</accession>
<reference evidence="3 4" key="1">
    <citation type="submission" date="2015-12" db="EMBL/GenBank/DDBJ databases">
        <title>The genome of Folsomia candida.</title>
        <authorList>
            <person name="Faddeeva A."/>
            <person name="Derks M.F."/>
            <person name="Anvar Y."/>
            <person name="Smit S."/>
            <person name="Van Straalen N."/>
            <person name="Roelofs D."/>
        </authorList>
    </citation>
    <scope>NUCLEOTIDE SEQUENCE [LARGE SCALE GENOMIC DNA]</scope>
    <source>
        <strain evidence="3 4">VU population</strain>
        <tissue evidence="3">Whole body</tissue>
    </source>
</reference>
<name>A0A226DT74_FOLCA</name>
<dbReference type="PROSITE" id="PS50075">
    <property type="entry name" value="CARRIER"/>
    <property type="match status" value="1"/>
</dbReference>
<feature type="domain" description="Carrier" evidence="2">
    <location>
        <begin position="102"/>
        <end position="180"/>
    </location>
</feature>
<proteinExistence type="predicted"/>
<keyword evidence="4" id="KW-1185">Reference proteome</keyword>
<dbReference type="OrthoDB" id="448946at2759"/>
<evidence type="ECO:0000313" key="4">
    <source>
        <dbReference type="Proteomes" id="UP000198287"/>
    </source>
</evidence>
<sequence length="182" mass="20363">MQTRNYSVIIFILILLLETLSYSNGSRWSLGAKKYSGMHHVMHQRHIQPQIVGLGGLSFRNGRTFKNLGDLIKNDEAELITHLVLPNTGEIAVYPSSAMKDFDLKGLTRDVARIIGKVLKITDQLITPNASLYDDLGADSMAVHKILLALGEKFDCDGNLEDACEFEFVNDVINYVEEKCSF</sequence>
<feature type="signal peptide" evidence="1">
    <location>
        <begin position="1"/>
        <end position="25"/>
    </location>
</feature>
<keyword evidence="1" id="KW-0732">Signal</keyword>
<dbReference type="InterPro" id="IPR009081">
    <property type="entry name" value="PP-bd_ACP"/>
</dbReference>
<comment type="caution">
    <text evidence="3">The sequence shown here is derived from an EMBL/GenBank/DDBJ whole genome shotgun (WGS) entry which is preliminary data.</text>
</comment>
<protein>
    <submittedName>
        <fullName evidence="3">Acyl carrier protein</fullName>
    </submittedName>
</protein>
<dbReference type="EMBL" id="LNIX01000011">
    <property type="protein sequence ID" value="OXA48682.1"/>
    <property type="molecule type" value="Genomic_DNA"/>
</dbReference>
<evidence type="ECO:0000313" key="3">
    <source>
        <dbReference type="EMBL" id="OXA48682.1"/>
    </source>
</evidence>
<evidence type="ECO:0000259" key="2">
    <source>
        <dbReference type="PROSITE" id="PS50075"/>
    </source>
</evidence>
<dbReference type="Proteomes" id="UP000198287">
    <property type="component" value="Unassembled WGS sequence"/>
</dbReference>
<organism evidence="3 4">
    <name type="scientific">Folsomia candida</name>
    <name type="common">Springtail</name>
    <dbReference type="NCBI Taxonomy" id="158441"/>
    <lineage>
        <taxon>Eukaryota</taxon>
        <taxon>Metazoa</taxon>
        <taxon>Ecdysozoa</taxon>
        <taxon>Arthropoda</taxon>
        <taxon>Hexapoda</taxon>
        <taxon>Collembola</taxon>
        <taxon>Entomobryomorpha</taxon>
        <taxon>Isotomoidea</taxon>
        <taxon>Isotomidae</taxon>
        <taxon>Proisotominae</taxon>
        <taxon>Folsomia</taxon>
    </lineage>
</organism>
<dbReference type="InterPro" id="IPR036736">
    <property type="entry name" value="ACP-like_sf"/>
</dbReference>
<dbReference type="Gene3D" id="1.10.1200.10">
    <property type="entry name" value="ACP-like"/>
    <property type="match status" value="1"/>
</dbReference>
<evidence type="ECO:0000256" key="1">
    <source>
        <dbReference type="SAM" id="SignalP"/>
    </source>
</evidence>
<feature type="chain" id="PRO_5012488738" evidence="1">
    <location>
        <begin position="26"/>
        <end position="182"/>
    </location>
</feature>
<dbReference type="Pfam" id="PF00550">
    <property type="entry name" value="PP-binding"/>
    <property type="match status" value="1"/>
</dbReference>
<dbReference type="SUPFAM" id="SSF47336">
    <property type="entry name" value="ACP-like"/>
    <property type="match status" value="1"/>
</dbReference>